<dbReference type="HOGENOM" id="CLU_000604_1_22_4"/>
<evidence type="ECO:0000313" key="6">
    <source>
        <dbReference type="Proteomes" id="UP000066014"/>
    </source>
</evidence>
<keyword evidence="6" id="KW-1185">Reference proteome</keyword>
<dbReference type="GO" id="GO:0022857">
    <property type="term" value="F:transmembrane transporter activity"/>
    <property type="evidence" value="ECO:0007669"/>
    <property type="project" value="TreeGrafter"/>
</dbReference>
<dbReference type="RefSeq" id="WP_045534910.1">
    <property type="nucleotide sequence ID" value="NZ_AP014569.1"/>
</dbReference>
<dbReference type="InterPro" id="IPR003439">
    <property type="entry name" value="ABC_transporter-like_ATP-bd"/>
</dbReference>
<evidence type="ECO:0000313" key="5">
    <source>
        <dbReference type="EMBL" id="BAO82788.1"/>
    </source>
</evidence>
<evidence type="ECO:0000256" key="1">
    <source>
        <dbReference type="ARBA" id="ARBA00022475"/>
    </source>
</evidence>
<dbReference type="PANTHER" id="PTHR24220:SF611">
    <property type="entry name" value="ATP-BINDING COMPONENT OF ABC TRANSPORTER-RELATED"/>
    <property type="match status" value="1"/>
</dbReference>
<keyword evidence="3" id="KW-0067">ATP-binding</keyword>
<dbReference type="SMART" id="SM00382">
    <property type="entry name" value="AAA"/>
    <property type="match status" value="1"/>
</dbReference>
<dbReference type="SUPFAM" id="SSF52540">
    <property type="entry name" value="P-loop containing nucleoside triphosphate hydrolases"/>
    <property type="match status" value="1"/>
</dbReference>
<gene>
    <name evidence="5" type="ORF">SMCB_0560</name>
</gene>
<keyword evidence="1" id="KW-1003">Cell membrane</keyword>
<dbReference type="OrthoDB" id="8905165at2"/>
<feature type="domain" description="ABC transporter" evidence="4">
    <location>
        <begin position="1"/>
        <end position="218"/>
    </location>
</feature>
<accession>A0A060NTD5</accession>
<evidence type="ECO:0000256" key="2">
    <source>
        <dbReference type="ARBA" id="ARBA00022741"/>
    </source>
</evidence>
<sequence length="218" mass="23106">MIFSSALRYAWPSGPTLDFPDLELASGGALLLRGPSGSGKSTWLALLAGLLTPSAGVLEVAGTHPAQLAQAERDAWRARHIGFLPQRGLLSQALSVHDNLQLVAYAGQQPLDRAHTQHLIEALGLGGLLQRRPHQLSTGQALRVALARALLRRPAVLLADEPTASLDDDLAAQAMALISQHAQQHAATLVVATHDQRAVQALPHARTLRLQPHAGAQA</sequence>
<reference evidence="5 6" key="1">
    <citation type="journal article" date="2014" name="Nat. Commun.">
        <title>Physiological and genomic features of highly alkaliphilic hydrogen-utilizing Betaproteobacteria from a continental serpentinizing site.</title>
        <authorList>
            <person name="Suzuki S."/>
            <person name="Kuenen J.G."/>
            <person name="Schipper K."/>
            <person name="van der Velde S."/>
            <person name="Ishii S."/>
            <person name="Wu A."/>
            <person name="Sorokin D.Y."/>
            <person name="Tenney A."/>
            <person name="Meng X.Y."/>
            <person name="Morrill P.L."/>
            <person name="Kamagata Y."/>
            <person name="Muyzer G."/>
            <person name="Nealson K.H."/>
        </authorList>
    </citation>
    <scope>NUCLEOTIDE SEQUENCE [LARGE SCALE GENOMIC DNA]</scope>
    <source>
        <strain evidence="5 6">B1</strain>
    </source>
</reference>
<dbReference type="GO" id="GO:0005886">
    <property type="term" value="C:plasma membrane"/>
    <property type="evidence" value="ECO:0007669"/>
    <property type="project" value="TreeGrafter"/>
</dbReference>
<organism evidence="5 6">
    <name type="scientific">Serpentinimonas maccroryi</name>
    <dbReference type="NCBI Taxonomy" id="1458426"/>
    <lineage>
        <taxon>Bacteria</taxon>
        <taxon>Pseudomonadati</taxon>
        <taxon>Pseudomonadota</taxon>
        <taxon>Betaproteobacteria</taxon>
        <taxon>Burkholderiales</taxon>
        <taxon>Comamonadaceae</taxon>
        <taxon>Serpentinimonas</taxon>
    </lineage>
</organism>
<dbReference type="Gene3D" id="3.40.50.300">
    <property type="entry name" value="P-loop containing nucleotide triphosphate hydrolases"/>
    <property type="match status" value="1"/>
</dbReference>
<dbReference type="PANTHER" id="PTHR24220">
    <property type="entry name" value="IMPORT ATP-BINDING PROTEIN"/>
    <property type="match status" value="1"/>
</dbReference>
<dbReference type="GO" id="GO:0005524">
    <property type="term" value="F:ATP binding"/>
    <property type="evidence" value="ECO:0007669"/>
    <property type="project" value="UniProtKB-KW"/>
</dbReference>
<dbReference type="InterPro" id="IPR003593">
    <property type="entry name" value="AAA+_ATPase"/>
</dbReference>
<dbReference type="STRING" id="1458426.SMCB_0560"/>
<keyword evidence="2" id="KW-0547">Nucleotide-binding</keyword>
<dbReference type="InterPro" id="IPR027417">
    <property type="entry name" value="P-loop_NTPase"/>
</dbReference>
<keyword evidence="1" id="KW-0472">Membrane</keyword>
<dbReference type="EMBL" id="AP014569">
    <property type="protein sequence ID" value="BAO82788.1"/>
    <property type="molecule type" value="Genomic_DNA"/>
</dbReference>
<dbReference type="Proteomes" id="UP000066014">
    <property type="component" value="Chromosome"/>
</dbReference>
<protein>
    <submittedName>
        <fullName evidence="5">ABC-type antimicrobial peptide transport system, ATPase component</fullName>
    </submittedName>
</protein>
<evidence type="ECO:0000259" key="4">
    <source>
        <dbReference type="PROSITE" id="PS50893"/>
    </source>
</evidence>
<name>A0A060NTD5_9BURK</name>
<dbReference type="KEGG" id="cbab:SMCB_0560"/>
<dbReference type="GO" id="GO:0016887">
    <property type="term" value="F:ATP hydrolysis activity"/>
    <property type="evidence" value="ECO:0007669"/>
    <property type="project" value="InterPro"/>
</dbReference>
<dbReference type="InterPro" id="IPR015854">
    <property type="entry name" value="ABC_transpr_LolD-like"/>
</dbReference>
<dbReference type="AlphaFoldDB" id="A0A060NTD5"/>
<dbReference type="Pfam" id="PF00005">
    <property type="entry name" value="ABC_tran"/>
    <property type="match status" value="1"/>
</dbReference>
<proteinExistence type="predicted"/>
<dbReference type="PROSITE" id="PS50893">
    <property type="entry name" value="ABC_TRANSPORTER_2"/>
    <property type="match status" value="1"/>
</dbReference>
<evidence type="ECO:0000256" key="3">
    <source>
        <dbReference type="ARBA" id="ARBA00022840"/>
    </source>
</evidence>